<sequence length="482" mass="53498">MSCEWSSAEMIGRGGTGDPRENPPIGGTVRARYSHLRKSVANPVRGFPPELHRAGAASLPALVAVVTRTEIAAWPVLPSSRELSYCARLILPALHFPLPSVAYLGEKDTNNICNMNSARQDKSNPERMTQLPQSIPELKKKLTVLRSSEIPTWRLHYPPPTKANRVRYPAGSLQDFRMWESCRTMPLFGGFSRGSPVFPALAFRRCSILTSITLIGPNLFTHRPIGPYRTGHYPVLYSVHYWPAINQWSADLILTLSNRLAVLIDSRRVSATPEQSREQSLPALQATNHSPVRAAEEVRPSAGGCCVRWTRQARSYVLSRRRARAPRTRGATGQTQYTRGRLCSTSFAISSTASLAATPILEWRLFTIISLRKKSLPLPAHALTGAPSKHASSKSHQYTQNDTNIARQFRALRLAAMGDLMRVAVSPLTLPRLSASNAEKSFSPNHVRSSQNGSDFTSALQPKEIRRRLECLQRCEVKPDAK</sequence>
<feature type="region of interest" description="Disordered" evidence="1">
    <location>
        <begin position="439"/>
        <end position="461"/>
    </location>
</feature>
<keyword evidence="3" id="KW-1185">Reference proteome</keyword>
<proteinExistence type="predicted"/>
<protein>
    <submittedName>
        <fullName evidence="2">Uncharacterized protein</fullName>
    </submittedName>
</protein>
<feature type="compositionally biased region" description="Polar residues" evidence="1">
    <location>
        <begin position="439"/>
        <end position="460"/>
    </location>
</feature>
<accession>A0ABQ9GFT5</accession>
<name>A0ABQ9GFT5_9NEOP</name>
<gene>
    <name evidence="2" type="ORF">PR048_029394</name>
</gene>
<dbReference type="EMBL" id="JARBHB010000013">
    <property type="protein sequence ID" value="KAJ8870373.1"/>
    <property type="molecule type" value="Genomic_DNA"/>
</dbReference>
<reference evidence="2 3" key="1">
    <citation type="submission" date="2023-02" db="EMBL/GenBank/DDBJ databases">
        <title>LHISI_Scaffold_Assembly.</title>
        <authorList>
            <person name="Stuart O.P."/>
            <person name="Cleave R."/>
            <person name="Magrath M.J.L."/>
            <person name="Mikheyev A.S."/>
        </authorList>
    </citation>
    <scope>NUCLEOTIDE SEQUENCE [LARGE SCALE GENOMIC DNA]</scope>
    <source>
        <strain evidence="2">Daus_M_001</strain>
        <tissue evidence="2">Leg muscle</tissue>
    </source>
</reference>
<feature type="region of interest" description="Disordered" evidence="1">
    <location>
        <begin position="1"/>
        <end position="27"/>
    </location>
</feature>
<evidence type="ECO:0000313" key="3">
    <source>
        <dbReference type="Proteomes" id="UP001159363"/>
    </source>
</evidence>
<evidence type="ECO:0000313" key="2">
    <source>
        <dbReference type="EMBL" id="KAJ8870373.1"/>
    </source>
</evidence>
<organism evidence="2 3">
    <name type="scientific">Dryococelus australis</name>
    <dbReference type="NCBI Taxonomy" id="614101"/>
    <lineage>
        <taxon>Eukaryota</taxon>
        <taxon>Metazoa</taxon>
        <taxon>Ecdysozoa</taxon>
        <taxon>Arthropoda</taxon>
        <taxon>Hexapoda</taxon>
        <taxon>Insecta</taxon>
        <taxon>Pterygota</taxon>
        <taxon>Neoptera</taxon>
        <taxon>Polyneoptera</taxon>
        <taxon>Phasmatodea</taxon>
        <taxon>Verophasmatodea</taxon>
        <taxon>Anareolatae</taxon>
        <taxon>Phasmatidae</taxon>
        <taxon>Eurycanthinae</taxon>
        <taxon>Dryococelus</taxon>
    </lineage>
</organism>
<evidence type="ECO:0000256" key="1">
    <source>
        <dbReference type="SAM" id="MobiDB-lite"/>
    </source>
</evidence>
<comment type="caution">
    <text evidence="2">The sequence shown here is derived from an EMBL/GenBank/DDBJ whole genome shotgun (WGS) entry which is preliminary data.</text>
</comment>
<dbReference type="Proteomes" id="UP001159363">
    <property type="component" value="Chromosome 12"/>
</dbReference>